<dbReference type="Pfam" id="PF02136">
    <property type="entry name" value="NTF2"/>
    <property type="match status" value="1"/>
</dbReference>
<dbReference type="OMA" id="ISHEDNV"/>
<dbReference type="InterPro" id="IPR018222">
    <property type="entry name" value="Nuclear_transport_factor_2_euk"/>
</dbReference>
<dbReference type="InterPro" id="IPR002075">
    <property type="entry name" value="NTF2_dom"/>
</dbReference>
<dbReference type="AlphaFoldDB" id="A0A0F9ZD76"/>
<dbReference type="GeneID" id="36319193"/>
<evidence type="ECO:0000313" key="3">
    <source>
        <dbReference type="Proteomes" id="UP000034350"/>
    </source>
</evidence>
<dbReference type="PROSITE" id="PS50177">
    <property type="entry name" value="NTF2_DOMAIN"/>
    <property type="match status" value="1"/>
</dbReference>
<dbReference type="Gene3D" id="3.10.450.50">
    <property type="match status" value="1"/>
</dbReference>
<comment type="caution">
    <text evidence="2">The sequence shown here is derived from an EMBL/GenBank/DDBJ whole genome shotgun (WGS) entry which is preliminary data.</text>
</comment>
<dbReference type="EMBL" id="JPQZ01000018">
    <property type="protein sequence ID" value="KKO75539.1"/>
    <property type="molecule type" value="Genomic_DNA"/>
</dbReference>
<evidence type="ECO:0000313" key="2">
    <source>
        <dbReference type="EMBL" id="KKO75539.1"/>
    </source>
</evidence>
<gene>
    <name evidence="2" type="ORF">AAJ76_1800030505</name>
</gene>
<dbReference type="VEuPathDB" id="MicrosporidiaDB:G9O61_00g015620"/>
<dbReference type="VEuPathDB" id="MicrosporidiaDB:NCER_100509"/>
<dbReference type="OrthoDB" id="339151at2759"/>
<sequence length="197" mass="22934">MTGFITPDEQNFLSFYYESLCNDLSRLNRLYNNKSTLTISFENGSITCYTDNFASRLKNNTKKSIYKVLISNMVSQKIDNNIIGLNVLGQFVFSDKNQKRFSHNFILQKTEGFFTILAENVVILNEEIIYESKDFYILKINKADKTINEIINILEEYGEIKSIETKNEIFLCRMGRLDTEMEDFLNKIHNKGLSVLL</sequence>
<dbReference type="Proteomes" id="UP000034350">
    <property type="component" value="Unassembled WGS sequence"/>
</dbReference>
<dbReference type="VEuPathDB" id="MicrosporidiaDB:AAJ76_1800030505"/>
<organism evidence="2 3">
    <name type="scientific">Vairimorpha ceranae</name>
    <dbReference type="NCBI Taxonomy" id="40302"/>
    <lineage>
        <taxon>Eukaryota</taxon>
        <taxon>Fungi</taxon>
        <taxon>Fungi incertae sedis</taxon>
        <taxon>Microsporidia</taxon>
        <taxon>Nosematidae</taxon>
        <taxon>Vairimorpha</taxon>
    </lineage>
</organism>
<dbReference type="RefSeq" id="XP_024331281.1">
    <property type="nucleotide sequence ID" value="XM_024474278.1"/>
</dbReference>
<proteinExistence type="predicted"/>
<protein>
    <submittedName>
        <fullName evidence="2">Nuclear transport factor 2 domain-containing protein</fullName>
    </submittedName>
</protein>
<reference evidence="2 3" key="1">
    <citation type="journal article" date="2015" name="Environ. Microbiol.">
        <title>Genome analyses suggest the presence of polyploidy and recent human-driven expansions in eight global populations of the honeybee pathogen Nosema ceranae.</title>
        <authorList>
            <person name="Pelin A."/>
            <person name="Selman M."/>
            <person name="Aris-Brosou S."/>
            <person name="Farinelli L."/>
            <person name="Corradi N."/>
        </authorList>
    </citation>
    <scope>NUCLEOTIDE SEQUENCE [LARGE SCALE GENOMIC DNA]</scope>
    <source>
        <strain evidence="2 3">PA08 1199</strain>
    </source>
</reference>
<name>A0A0F9ZD76_9MICR</name>
<keyword evidence="3" id="KW-1185">Reference proteome</keyword>
<evidence type="ECO:0000259" key="1">
    <source>
        <dbReference type="PROSITE" id="PS50177"/>
    </source>
</evidence>
<accession>A0A0F9ZD76</accession>
<dbReference type="InterPro" id="IPR032710">
    <property type="entry name" value="NTF2-like_dom_sf"/>
</dbReference>
<feature type="domain" description="NTF2" evidence="1">
    <location>
        <begin position="8"/>
        <end position="130"/>
    </location>
</feature>
<dbReference type="SUPFAM" id="SSF54427">
    <property type="entry name" value="NTF2-like"/>
    <property type="match status" value="1"/>
</dbReference>